<dbReference type="GO" id="GO:0046427">
    <property type="term" value="P:positive regulation of receptor signaling pathway via JAK-STAT"/>
    <property type="evidence" value="ECO:0007669"/>
    <property type="project" value="TreeGrafter"/>
</dbReference>
<keyword evidence="4" id="KW-0862">Zinc</keyword>
<dbReference type="InterPro" id="IPR001400">
    <property type="entry name" value="Somatotropin/Prolactin"/>
</dbReference>
<dbReference type="Proteomes" id="UP001488838">
    <property type="component" value="Unassembled WGS sequence"/>
</dbReference>
<dbReference type="PANTHER" id="PTHR11417:SF20">
    <property type="entry name" value="PROLACTIN-7D1"/>
    <property type="match status" value="1"/>
</dbReference>
<dbReference type="GO" id="GO:0007565">
    <property type="term" value="P:female pregnancy"/>
    <property type="evidence" value="ECO:0007669"/>
    <property type="project" value="TreeGrafter"/>
</dbReference>
<comment type="subcellular location">
    <subcellularLocation>
        <location evidence="1 5">Secreted</location>
    </subcellularLocation>
</comment>
<feature type="signal peptide" evidence="6">
    <location>
        <begin position="1"/>
        <end position="15"/>
    </location>
</feature>
<dbReference type="GO" id="GO:1903489">
    <property type="term" value="P:positive regulation of lactation"/>
    <property type="evidence" value="ECO:0007669"/>
    <property type="project" value="TreeGrafter"/>
</dbReference>
<dbReference type="EMBL" id="JBBHLL010000044">
    <property type="protein sequence ID" value="KAK7824736.1"/>
    <property type="molecule type" value="Genomic_DNA"/>
</dbReference>
<keyword evidence="6" id="KW-0732">Signal</keyword>
<keyword evidence="5" id="KW-0372">Hormone</keyword>
<proteinExistence type="inferred from homology"/>
<dbReference type="GO" id="GO:0046872">
    <property type="term" value="F:metal ion binding"/>
    <property type="evidence" value="ECO:0007669"/>
    <property type="project" value="UniProtKB-KW"/>
</dbReference>
<organism evidence="7 8">
    <name type="scientific">Myodes glareolus</name>
    <name type="common">Bank vole</name>
    <name type="synonym">Clethrionomys glareolus</name>
    <dbReference type="NCBI Taxonomy" id="447135"/>
    <lineage>
        <taxon>Eukaryota</taxon>
        <taxon>Metazoa</taxon>
        <taxon>Chordata</taxon>
        <taxon>Craniata</taxon>
        <taxon>Vertebrata</taxon>
        <taxon>Euteleostomi</taxon>
        <taxon>Mammalia</taxon>
        <taxon>Eutheria</taxon>
        <taxon>Euarchontoglires</taxon>
        <taxon>Glires</taxon>
        <taxon>Rodentia</taxon>
        <taxon>Myomorpha</taxon>
        <taxon>Muroidea</taxon>
        <taxon>Cricetidae</taxon>
        <taxon>Arvicolinae</taxon>
        <taxon>Myodes</taxon>
    </lineage>
</organism>
<accession>A0AAW0JF33</accession>
<comment type="caution">
    <text evidence="7">The sequence shown here is derived from an EMBL/GenBank/DDBJ whole genome shotgun (WGS) entry which is preliminary data.</text>
</comment>
<dbReference type="PROSITE" id="PS00338">
    <property type="entry name" value="SOMATOTROPIN_2"/>
    <property type="match status" value="1"/>
</dbReference>
<evidence type="ECO:0000256" key="4">
    <source>
        <dbReference type="PIRSR" id="PIRSR601400-1"/>
    </source>
</evidence>
<evidence type="ECO:0000256" key="1">
    <source>
        <dbReference type="ARBA" id="ARBA00004613"/>
    </source>
</evidence>
<evidence type="ECO:0000256" key="6">
    <source>
        <dbReference type="SAM" id="SignalP"/>
    </source>
</evidence>
<comment type="similarity">
    <text evidence="2 5">Belongs to the somatotropin/prolactin family.</text>
</comment>
<reference evidence="7 8" key="1">
    <citation type="journal article" date="2023" name="bioRxiv">
        <title>Conserved and derived expression patterns and positive selection on dental genes reveal complex evolutionary context of ever-growing rodent molars.</title>
        <authorList>
            <person name="Calamari Z.T."/>
            <person name="Song A."/>
            <person name="Cohen E."/>
            <person name="Akter M."/>
            <person name="Roy R.D."/>
            <person name="Hallikas O."/>
            <person name="Christensen M.M."/>
            <person name="Li P."/>
            <person name="Marangoni P."/>
            <person name="Jernvall J."/>
            <person name="Klein O.D."/>
        </authorList>
    </citation>
    <scope>NUCLEOTIDE SEQUENCE [LARGE SCALE GENOMIC DNA]</scope>
    <source>
        <strain evidence="7">V071</strain>
    </source>
</reference>
<evidence type="ECO:0000256" key="5">
    <source>
        <dbReference type="RuleBase" id="RU003618"/>
    </source>
</evidence>
<dbReference type="GO" id="GO:0008284">
    <property type="term" value="P:positive regulation of cell population proliferation"/>
    <property type="evidence" value="ECO:0007669"/>
    <property type="project" value="TreeGrafter"/>
</dbReference>
<protein>
    <recommendedName>
        <fullName evidence="9">Prolactin</fullName>
    </recommendedName>
</protein>
<gene>
    <name evidence="7" type="ORF">U0070_020243</name>
</gene>
<feature type="chain" id="PRO_5043396122" description="Prolactin" evidence="6">
    <location>
        <begin position="16"/>
        <end position="209"/>
    </location>
</feature>
<dbReference type="AlphaFoldDB" id="A0AAW0JF33"/>
<dbReference type="Pfam" id="PF00103">
    <property type="entry name" value="Hormone_1"/>
    <property type="match status" value="1"/>
</dbReference>
<sequence length="209" mass="24115">MLLLSSLLLWEGVASAPMNISNTGLSEVSLKDLLENATILSENISDLARDMRLEFILSLYQNKEMDKLSKHCHILPIESPNPKEDVRKTLVEDLSNTTLRILRDWKDPLKHLVKELSAMPGVPDVILSMAKAIEDQHKIFLEHFEKLVNKVNPAIQENEDFPVWSDLGILQITDERIHFFALYMYSFCLQLDLQIAEYYIRLLKCVYVT</sequence>
<evidence type="ECO:0000313" key="8">
    <source>
        <dbReference type="Proteomes" id="UP001488838"/>
    </source>
</evidence>
<keyword evidence="8" id="KW-1185">Reference proteome</keyword>
<dbReference type="PRINTS" id="PR00836">
    <property type="entry name" value="SOMATOTROPIN"/>
</dbReference>
<dbReference type="Gene3D" id="1.20.1250.10">
    <property type="match status" value="1"/>
</dbReference>
<keyword evidence="4" id="KW-0479">Metal-binding</keyword>
<feature type="non-terminal residue" evidence="7">
    <location>
        <position position="209"/>
    </location>
</feature>
<dbReference type="GO" id="GO:0005179">
    <property type="term" value="F:hormone activity"/>
    <property type="evidence" value="ECO:0007669"/>
    <property type="project" value="UniProtKB-KW"/>
</dbReference>
<evidence type="ECO:0000256" key="2">
    <source>
        <dbReference type="ARBA" id="ARBA00008474"/>
    </source>
</evidence>
<evidence type="ECO:0000256" key="3">
    <source>
        <dbReference type="ARBA" id="ARBA00022525"/>
    </source>
</evidence>
<evidence type="ECO:0008006" key="9">
    <source>
        <dbReference type="Google" id="ProtNLM"/>
    </source>
</evidence>
<dbReference type="GO" id="GO:0005615">
    <property type="term" value="C:extracellular space"/>
    <property type="evidence" value="ECO:0007669"/>
    <property type="project" value="TreeGrafter"/>
</dbReference>
<dbReference type="GO" id="GO:0031667">
    <property type="term" value="P:response to nutrient levels"/>
    <property type="evidence" value="ECO:0007669"/>
    <property type="project" value="TreeGrafter"/>
</dbReference>
<dbReference type="InterPro" id="IPR018116">
    <property type="entry name" value="Somatotropin_CS"/>
</dbReference>
<dbReference type="PANTHER" id="PTHR11417">
    <property type="entry name" value="SOMATOTROPIN,PROLACTIN"/>
    <property type="match status" value="1"/>
</dbReference>
<dbReference type="GO" id="GO:0005148">
    <property type="term" value="F:prolactin receptor binding"/>
    <property type="evidence" value="ECO:0007669"/>
    <property type="project" value="TreeGrafter"/>
</dbReference>
<dbReference type="SUPFAM" id="SSF47266">
    <property type="entry name" value="4-helical cytokines"/>
    <property type="match status" value="1"/>
</dbReference>
<dbReference type="InterPro" id="IPR009079">
    <property type="entry name" value="4_helix_cytokine-like_core"/>
</dbReference>
<feature type="binding site" evidence="4">
    <location>
        <position position="197"/>
    </location>
    <ligand>
        <name>Zn(2+)</name>
        <dbReference type="ChEBI" id="CHEBI:29105"/>
    </ligand>
</feature>
<evidence type="ECO:0000313" key="7">
    <source>
        <dbReference type="EMBL" id="KAK7824736.1"/>
    </source>
</evidence>
<keyword evidence="3" id="KW-0964">Secreted</keyword>
<dbReference type="GO" id="GO:0030879">
    <property type="term" value="P:mammary gland development"/>
    <property type="evidence" value="ECO:0007669"/>
    <property type="project" value="TreeGrafter"/>
</dbReference>
<name>A0AAW0JF33_MYOGA</name>